<comment type="function">
    <text evidence="10">Pyrophosphatase that catalyzes the hydrolysis of nucleoside triphosphates to their monophosphate derivatives, with a high preference for the non-canonical purine nucleotides XTP (xanthosine triphosphate), dITP (deoxyinosine triphosphate) and ITP. Seems to function as a house-cleaning enzyme that removes non-canonical purine nucleotides from the nucleotide pool, thus preventing their incorporation into DNA/RNA and avoiding chromosomal lesions.</text>
</comment>
<comment type="subunit">
    <text evidence="2 10">Homodimer.</text>
</comment>
<dbReference type="Pfam" id="PF01725">
    <property type="entry name" value="Ham1p_like"/>
    <property type="match status" value="1"/>
</dbReference>
<dbReference type="GO" id="GO:0017111">
    <property type="term" value="F:ribonucleoside triphosphate phosphatase activity"/>
    <property type="evidence" value="ECO:0007669"/>
    <property type="project" value="InterPro"/>
</dbReference>
<gene>
    <name evidence="12" type="primary">rdgB</name>
    <name evidence="12" type="ORF">DBW92_02020</name>
</gene>
<dbReference type="Proteomes" id="UP000252915">
    <property type="component" value="Unassembled WGS sequence"/>
</dbReference>
<dbReference type="GO" id="GO:0035870">
    <property type="term" value="F:dITP diphosphatase activity"/>
    <property type="evidence" value="ECO:0007669"/>
    <property type="project" value="UniProtKB-UniRule"/>
</dbReference>
<feature type="binding site" evidence="10">
    <location>
        <position position="70"/>
    </location>
    <ligand>
        <name>Mg(2+)</name>
        <dbReference type="ChEBI" id="CHEBI:18420"/>
    </ligand>
</feature>
<name>A0A368C5Q5_9GAMM</name>
<evidence type="ECO:0000256" key="1">
    <source>
        <dbReference type="ARBA" id="ARBA00008023"/>
    </source>
</evidence>
<feature type="binding site" evidence="10">
    <location>
        <position position="178"/>
    </location>
    <ligand>
        <name>substrate</name>
    </ligand>
</feature>
<keyword evidence="3 10" id="KW-0479">Metal-binding</keyword>
<dbReference type="InterPro" id="IPR002637">
    <property type="entry name" value="RdgB/HAM1"/>
</dbReference>
<comment type="catalytic activity">
    <reaction evidence="9 10">
        <text>XTP + H2O = XMP + diphosphate + H(+)</text>
        <dbReference type="Rhea" id="RHEA:28610"/>
        <dbReference type="ChEBI" id="CHEBI:15377"/>
        <dbReference type="ChEBI" id="CHEBI:15378"/>
        <dbReference type="ChEBI" id="CHEBI:33019"/>
        <dbReference type="ChEBI" id="CHEBI:57464"/>
        <dbReference type="ChEBI" id="CHEBI:61314"/>
        <dbReference type="EC" id="3.6.1.66"/>
    </reaction>
</comment>
<feature type="active site" description="Proton acceptor" evidence="10">
    <location>
        <position position="70"/>
    </location>
</feature>
<dbReference type="SUPFAM" id="SSF52972">
    <property type="entry name" value="ITPase-like"/>
    <property type="match status" value="1"/>
</dbReference>
<dbReference type="CDD" id="cd00515">
    <property type="entry name" value="HAM1"/>
    <property type="match status" value="1"/>
</dbReference>
<evidence type="ECO:0000256" key="3">
    <source>
        <dbReference type="ARBA" id="ARBA00022723"/>
    </source>
</evidence>
<evidence type="ECO:0000256" key="11">
    <source>
        <dbReference type="RuleBase" id="RU003781"/>
    </source>
</evidence>
<dbReference type="FunFam" id="3.90.950.10:FF:000001">
    <property type="entry name" value="dITP/XTP pyrophosphatase"/>
    <property type="match status" value="1"/>
</dbReference>
<dbReference type="PANTHER" id="PTHR11067:SF9">
    <property type="entry name" value="INOSINE TRIPHOSPHATE PYROPHOSPHATASE"/>
    <property type="match status" value="1"/>
</dbReference>
<comment type="caution">
    <text evidence="12">The sequence shown here is derived from an EMBL/GenBank/DDBJ whole genome shotgun (WGS) entry which is preliminary data.</text>
</comment>
<dbReference type="GO" id="GO:0005829">
    <property type="term" value="C:cytosol"/>
    <property type="evidence" value="ECO:0007669"/>
    <property type="project" value="TreeGrafter"/>
</dbReference>
<dbReference type="NCBIfam" id="TIGR00042">
    <property type="entry name" value="RdgB/HAM1 family non-canonical purine NTP pyrophosphatase"/>
    <property type="match status" value="1"/>
</dbReference>
<comment type="similarity">
    <text evidence="1 10 11">Belongs to the HAM1 NTPase family.</text>
</comment>
<evidence type="ECO:0000256" key="2">
    <source>
        <dbReference type="ARBA" id="ARBA00011738"/>
    </source>
</evidence>
<dbReference type="PANTHER" id="PTHR11067">
    <property type="entry name" value="INOSINE TRIPHOSPHATE PYROPHOSPHATASE/HAM1 PROTEIN"/>
    <property type="match status" value="1"/>
</dbReference>
<dbReference type="InterPro" id="IPR020922">
    <property type="entry name" value="dITP/XTP_pyrophosphatase"/>
</dbReference>
<comment type="catalytic activity">
    <reaction evidence="8 10">
        <text>dITP + H2O = dIMP + diphosphate + H(+)</text>
        <dbReference type="Rhea" id="RHEA:28342"/>
        <dbReference type="ChEBI" id="CHEBI:15377"/>
        <dbReference type="ChEBI" id="CHEBI:15378"/>
        <dbReference type="ChEBI" id="CHEBI:33019"/>
        <dbReference type="ChEBI" id="CHEBI:61194"/>
        <dbReference type="ChEBI" id="CHEBI:61382"/>
        <dbReference type="EC" id="3.6.1.66"/>
    </reaction>
</comment>
<evidence type="ECO:0000256" key="8">
    <source>
        <dbReference type="ARBA" id="ARBA00051875"/>
    </source>
</evidence>
<feature type="binding site" evidence="10">
    <location>
        <position position="71"/>
    </location>
    <ligand>
        <name>substrate</name>
    </ligand>
</feature>
<evidence type="ECO:0000256" key="7">
    <source>
        <dbReference type="ARBA" id="ARBA00023080"/>
    </source>
</evidence>
<comment type="cofactor">
    <cofactor evidence="10">
        <name>Mg(2+)</name>
        <dbReference type="ChEBI" id="CHEBI:18420"/>
    </cofactor>
    <text evidence="10">Binds 1 Mg(2+) ion per subunit.</text>
</comment>
<evidence type="ECO:0000313" key="12">
    <source>
        <dbReference type="EMBL" id="RCL44909.1"/>
    </source>
</evidence>
<proteinExistence type="inferred from homology"/>
<keyword evidence="6 10" id="KW-0460">Magnesium</keyword>
<keyword evidence="4 10" id="KW-0547">Nucleotide-binding</keyword>
<dbReference type="EC" id="3.6.1.66" evidence="10"/>
<feature type="binding site" evidence="10">
    <location>
        <begin position="155"/>
        <end position="158"/>
    </location>
    <ligand>
        <name>substrate</name>
    </ligand>
</feature>
<dbReference type="GO" id="GO:0046872">
    <property type="term" value="F:metal ion binding"/>
    <property type="evidence" value="ECO:0007669"/>
    <property type="project" value="UniProtKB-KW"/>
</dbReference>
<reference evidence="12 13" key="1">
    <citation type="journal article" date="2018" name="Microbiome">
        <title>Fine metagenomic profile of the Mediterranean stratified and mixed water columns revealed by assembly and recruitment.</title>
        <authorList>
            <person name="Haro-Moreno J.M."/>
            <person name="Lopez-Perez M."/>
            <person name="De La Torre J.R."/>
            <person name="Picazo A."/>
            <person name="Camacho A."/>
            <person name="Rodriguez-Valera F."/>
        </authorList>
    </citation>
    <scope>NUCLEOTIDE SEQUENCE [LARGE SCALE GENOMIC DNA]</scope>
    <source>
        <strain evidence="12">MED-G78</strain>
    </source>
</reference>
<evidence type="ECO:0000256" key="6">
    <source>
        <dbReference type="ARBA" id="ARBA00022842"/>
    </source>
</evidence>
<evidence type="ECO:0000313" key="13">
    <source>
        <dbReference type="Proteomes" id="UP000252915"/>
    </source>
</evidence>
<evidence type="ECO:0000256" key="10">
    <source>
        <dbReference type="HAMAP-Rule" id="MF_01405"/>
    </source>
</evidence>
<keyword evidence="5 10" id="KW-0378">Hydrolase</keyword>
<keyword evidence="7 10" id="KW-0546">Nucleotide metabolism</keyword>
<dbReference type="Gene3D" id="3.90.950.10">
    <property type="match status" value="1"/>
</dbReference>
<dbReference type="InterPro" id="IPR029001">
    <property type="entry name" value="ITPase-like_fam"/>
</dbReference>
<evidence type="ECO:0000256" key="5">
    <source>
        <dbReference type="ARBA" id="ARBA00022801"/>
    </source>
</evidence>
<comment type="caution">
    <text evidence="10">Lacks conserved residue(s) required for the propagation of feature annotation.</text>
</comment>
<sequence length="201" mass="22129">MQENKKILLATSNQGKIKEFKKIFSNFQLISQDELGITEPIEDGLTFIENALIKARNGADKSGIYSIADDSGIVVPVLDFAPGIYSARYAGKDASDLDNRNKIISELKKHNLTSSHAYYVCVLVGVRSKDDPMPIVTSGEIHGEISIESSGDGGFGYDKIFYPSGYNFSMATMDPEEKNKISHRAIAANLFLKQLENLKSN</sequence>
<dbReference type="AlphaFoldDB" id="A0A368C5Q5"/>
<organism evidence="12 13">
    <name type="scientific">SAR86 cluster bacterium</name>
    <dbReference type="NCBI Taxonomy" id="2030880"/>
    <lineage>
        <taxon>Bacteria</taxon>
        <taxon>Pseudomonadati</taxon>
        <taxon>Pseudomonadota</taxon>
        <taxon>Gammaproteobacteria</taxon>
        <taxon>SAR86 cluster</taxon>
    </lineage>
</organism>
<dbReference type="HAMAP" id="MF_01405">
    <property type="entry name" value="Non_canon_purine_NTPase"/>
    <property type="match status" value="1"/>
</dbReference>
<accession>A0A368C5Q5</accession>
<protein>
    <recommendedName>
        <fullName evidence="10">dITP/XTP pyrophosphatase</fullName>
        <ecNumber evidence="10">3.6.1.66</ecNumber>
    </recommendedName>
    <alternativeName>
        <fullName evidence="10">Non-canonical purine NTP pyrophosphatase</fullName>
    </alternativeName>
    <alternativeName>
        <fullName evidence="10">Non-standard purine NTP pyrophosphatase</fullName>
    </alternativeName>
    <alternativeName>
        <fullName evidence="10">Nucleoside-triphosphate diphosphatase</fullName>
    </alternativeName>
    <alternativeName>
        <fullName evidence="10">Nucleoside-triphosphate pyrophosphatase</fullName>
        <shortName evidence="10">NTPase</shortName>
    </alternativeName>
</protein>
<comment type="catalytic activity">
    <reaction evidence="10">
        <text>ITP + H2O = IMP + diphosphate + H(+)</text>
        <dbReference type="Rhea" id="RHEA:29399"/>
        <dbReference type="ChEBI" id="CHEBI:15377"/>
        <dbReference type="ChEBI" id="CHEBI:15378"/>
        <dbReference type="ChEBI" id="CHEBI:33019"/>
        <dbReference type="ChEBI" id="CHEBI:58053"/>
        <dbReference type="ChEBI" id="CHEBI:61402"/>
        <dbReference type="EC" id="3.6.1.66"/>
    </reaction>
</comment>
<dbReference type="GO" id="GO:0036222">
    <property type="term" value="F:XTP diphosphatase activity"/>
    <property type="evidence" value="ECO:0007669"/>
    <property type="project" value="UniProtKB-UniRule"/>
</dbReference>
<dbReference type="GO" id="GO:0000166">
    <property type="term" value="F:nucleotide binding"/>
    <property type="evidence" value="ECO:0007669"/>
    <property type="project" value="UniProtKB-KW"/>
</dbReference>
<dbReference type="GO" id="GO:0036220">
    <property type="term" value="F:ITP diphosphatase activity"/>
    <property type="evidence" value="ECO:0007669"/>
    <property type="project" value="UniProtKB-UniRule"/>
</dbReference>
<dbReference type="GO" id="GO:0009146">
    <property type="term" value="P:purine nucleoside triphosphate catabolic process"/>
    <property type="evidence" value="ECO:0007669"/>
    <property type="project" value="UniProtKB-UniRule"/>
</dbReference>
<evidence type="ECO:0000256" key="4">
    <source>
        <dbReference type="ARBA" id="ARBA00022741"/>
    </source>
</evidence>
<feature type="binding site" evidence="10">
    <location>
        <begin position="183"/>
        <end position="184"/>
    </location>
    <ligand>
        <name>substrate</name>
    </ligand>
</feature>
<dbReference type="EMBL" id="QOPI01000007">
    <property type="protein sequence ID" value="RCL44909.1"/>
    <property type="molecule type" value="Genomic_DNA"/>
</dbReference>
<feature type="binding site" evidence="10">
    <location>
        <begin position="11"/>
        <end position="16"/>
    </location>
    <ligand>
        <name>substrate</name>
    </ligand>
</feature>
<dbReference type="GO" id="GO:0009117">
    <property type="term" value="P:nucleotide metabolic process"/>
    <property type="evidence" value="ECO:0007669"/>
    <property type="project" value="UniProtKB-KW"/>
</dbReference>
<evidence type="ECO:0000256" key="9">
    <source>
        <dbReference type="ARBA" id="ARBA00052017"/>
    </source>
</evidence>